<evidence type="ECO:0000313" key="1">
    <source>
        <dbReference type="EMBL" id="OYO22010.1"/>
    </source>
</evidence>
<dbReference type="RefSeq" id="WP_094363752.1">
    <property type="nucleotide sequence ID" value="NZ_NMVQ01000012.1"/>
</dbReference>
<proteinExistence type="predicted"/>
<dbReference type="Proteomes" id="UP000216311">
    <property type="component" value="Unassembled WGS sequence"/>
</dbReference>
<accession>A0A255H315</accession>
<protein>
    <submittedName>
        <fullName evidence="1">Uncharacterized protein</fullName>
    </submittedName>
</protein>
<gene>
    <name evidence="1" type="ORF">CGZ93_08790</name>
</gene>
<keyword evidence="2" id="KW-1185">Reference proteome</keyword>
<dbReference type="AlphaFoldDB" id="A0A255H315"/>
<organism evidence="1 2">
    <name type="scientific">Enemella dayhoffiae</name>
    <dbReference type="NCBI Taxonomy" id="2016507"/>
    <lineage>
        <taxon>Bacteria</taxon>
        <taxon>Bacillati</taxon>
        <taxon>Actinomycetota</taxon>
        <taxon>Actinomycetes</taxon>
        <taxon>Propionibacteriales</taxon>
        <taxon>Propionibacteriaceae</taxon>
        <taxon>Enemella</taxon>
    </lineage>
</organism>
<evidence type="ECO:0000313" key="2">
    <source>
        <dbReference type="Proteomes" id="UP000216311"/>
    </source>
</evidence>
<sequence>MSGRDPHLGEPYYRAGWGSNVVGMILGDGTDWTEVAELLTDSYCLQAPHHLAAQVHRPEG</sequence>
<name>A0A255H315_9ACTN</name>
<reference evidence="1 2" key="1">
    <citation type="submission" date="2017-07" db="EMBL/GenBank/DDBJ databases">
        <title>Draft whole genome sequences of clinical Proprionibacteriaceae strains.</title>
        <authorList>
            <person name="Bernier A.-M."/>
            <person name="Bernard K."/>
            <person name="Domingo M.-C."/>
        </authorList>
    </citation>
    <scope>NUCLEOTIDE SEQUENCE [LARGE SCALE GENOMIC DNA]</scope>
    <source>
        <strain evidence="1 2">NML 130396</strain>
    </source>
</reference>
<dbReference type="EMBL" id="NMVQ01000012">
    <property type="protein sequence ID" value="OYO22010.1"/>
    <property type="molecule type" value="Genomic_DNA"/>
</dbReference>
<comment type="caution">
    <text evidence="1">The sequence shown here is derived from an EMBL/GenBank/DDBJ whole genome shotgun (WGS) entry which is preliminary data.</text>
</comment>